<evidence type="ECO:0000313" key="2">
    <source>
        <dbReference type="Proteomes" id="UP000887159"/>
    </source>
</evidence>
<dbReference type="EMBL" id="BMAU01021257">
    <property type="protein sequence ID" value="GFY06126.1"/>
    <property type="molecule type" value="Genomic_DNA"/>
</dbReference>
<sequence length="81" mass="9336">MPPNTLRAHTEYVLVKSMGLKSCGLSHERRDWRIFSSPSVQCRNCGGGDRWCRHLSSLRGFRRAKSYCHLYGAQGQQQAYF</sequence>
<protein>
    <submittedName>
        <fullName evidence="1">Uncharacterized protein</fullName>
    </submittedName>
</protein>
<reference evidence="1" key="1">
    <citation type="submission" date="2020-08" db="EMBL/GenBank/DDBJ databases">
        <title>Multicomponent nature underlies the extraordinary mechanical properties of spider dragline silk.</title>
        <authorList>
            <person name="Kono N."/>
            <person name="Nakamura H."/>
            <person name="Mori M."/>
            <person name="Yoshida Y."/>
            <person name="Ohtoshi R."/>
            <person name="Malay A.D."/>
            <person name="Moran D.A.P."/>
            <person name="Tomita M."/>
            <person name="Numata K."/>
            <person name="Arakawa K."/>
        </authorList>
    </citation>
    <scope>NUCLEOTIDE SEQUENCE</scope>
</reference>
<dbReference type="Proteomes" id="UP000887159">
    <property type="component" value="Unassembled WGS sequence"/>
</dbReference>
<accession>A0A8X6SCV3</accession>
<evidence type="ECO:0000313" key="1">
    <source>
        <dbReference type="EMBL" id="GFY06126.1"/>
    </source>
</evidence>
<comment type="caution">
    <text evidence="1">The sequence shown here is derived from an EMBL/GenBank/DDBJ whole genome shotgun (WGS) entry which is preliminary data.</text>
</comment>
<dbReference type="AlphaFoldDB" id="A0A8X6SCV3"/>
<keyword evidence="2" id="KW-1185">Reference proteome</keyword>
<gene>
    <name evidence="1" type="primary">NCL1_18804</name>
    <name evidence="1" type="ORF">TNCV_3108051</name>
</gene>
<organism evidence="1 2">
    <name type="scientific">Trichonephila clavipes</name>
    <name type="common">Golden silk orbweaver</name>
    <name type="synonym">Nephila clavipes</name>
    <dbReference type="NCBI Taxonomy" id="2585209"/>
    <lineage>
        <taxon>Eukaryota</taxon>
        <taxon>Metazoa</taxon>
        <taxon>Ecdysozoa</taxon>
        <taxon>Arthropoda</taxon>
        <taxon>Chelicerata</taxon>
        <taxon>Arachnida</taxon>
        <taxon>Araneae</taxon>
        <taxon>Araneomorphae</taxon>
        <taxon>Entelegynae</taxon>
        <taxon>Araneoidea</taxon>
        <taxon>Nephilidae</taxon>
        <taxon>Trichonephila</taxon>
    </lineage>
</organism>
<proteinExistence type="predicted"/>
<name>A0A8X6SCV3_TRICX</name>